<dbReference type="AlphaFoldDB" id="A0A6M3JV37"/>
<sequence length="280" mass="30224">MGQTVYRSRHAIFNNKGYSLWLPPSCFAGGSLEEPDIYAQSTNQKYPLGSKLEFADGRVFRYGKFGETSATPPLARLVCNKNLAPGATGGGTYGFEGALDSTSDYAIGSTKLVIDDTADRVVNFYEDGMLAVYPSTPYVEYRIAGNDVATSVDDVTIYLDNPTGLRTALVVASTGITAYPSIFSEMAYNDASGYESALGVVLCAMTDNYYAWVQRKGRAIVTPTAYFGDSANERLAMMWSDSTIATAATADPSSGYQIVGYLSQRTQSGYGDLEVMLMLE</sequence>
<accession>A0A6M3JV37</accession>
<evidence type="ECO:0000313" key="1">
    <source>
        <dbReference type="EMBL" id="QJA73171.1"/>
    </source>
</evidence>
<proteinExistence type="predicted"/>
<dbReference type="EMBL" id="MT142007">
    <property type="protein sequence ID" value="QJA73171.1"/>
    <property type="molecule type" value="Genomic_DNA"/>
</dbReference>
<organism evidence="1">
    <name type="scientific">viral metagenome</name>
    <dbReference type="NCBI Taxonomy" id="1070528"/>
    <lineage>
        <taxon>unclassified sequences</taxon>
        <taxon>metagenomes</taxon>
        <taxon>organismal metagenomes</taxon>
    </lineage>
</organism>
<protein>
    <submittedName>
        <fullName evidence="1">Uncharacterized protein</fullName>
    </submittedName>
</protein>
<reference evidence="1" key="1">
    <citation type="submission" date="2020-03" db="EMBL/GenBank/DDBJ databases">
        <title>The deep terrestrial virosphere.</title>
        <authorList>
            <person name="Holmfeldt K."/>
            <person name="Nilsson E."/>
            <person name="Simone D."/>
            <person name="Lopez-Fernandez M."/>
            <person name="Wu X."/>
            <person name="de Brujin I."/>
            <person name="Lundin D."/>
            <person name="Andersson A."/>
            <person name="Bertilsson S."/>
            <person name="Dopson M."/>
        </authorList>
    </citation>
    <scope>NUCLEOTIDE SEQUENCE</scope>
    <source>
        <strain evidence="1">MM415A02451</strain>
    </source>
</reference>
<name>A0A6M3JV37_9ZZZZ</name>
<gene>
    <name evidence="1" type="ORF">MM415A02451_0011</name>
</gene>